<dbReference type="Proteomes" id="UP000078383">
    <property type="component" value="Unassembled WGS sequence"/>
</dbReference>
<name>A0A174YN32_9FIRM</name>
<proteinExistence type="predicted"/>
<dbReference type="AlphaFoldDB" id="A0A174YN32"/>
<reference evidence="2 3" key="1">
    <citation type="submission" date="2015-09" db="EMBL/GenBank/DDBJ databases">
        <authorList>
            <consortium name="Pathogen Informatics"/>
        </authorList>
    </citation>
    <scope>NUCLEOTIDE SEQUENCE [LARGE SCALE GENOMIC DNA]</scope>
    <source>
        <strain evidence="2 3">2789STDY5834889</strain>
    </source>
</reference>
<dbReference type="RefSeq" id="WP_055158574.1">
    <property type="nucleotide sequence ID" value="NZ_CZBR01000020.1"/>
</dbReference>
<dbReference type="OrthoDB" id="2068504at2"/>
<protein>
    <submittedName>
        <fullName evidence="2">Uncharacterized protein</fullName>
    </submittedName>
</protein>
<sequence length="256" mass="30441">MKKLKKLSLENEMKKEAEQIEKKVREDRSLDDITVSDEMEKELFNKIQDYEYDKRHKKVVRKKKKSKLVIGALAAVLILVCGSVMTSVGSKSYWKTLWNKEAGDETLSYVDVENMETMETKDFEVLELDKEIAKVIGDYWVRIEYKPKDMVLTRYTIDGDQRRATLFYKYENEIIRYTMYMNSKDSSLGQKAVDKLLDEYIVMNGERKINVKEYEVKNKKEKRYIAEFEDKGIQYQLKGVMKKDEFEKILKNLFFV</sequence>
<keyword evidence="1" id="KW-0472">Membrane</keyword>
<evidence type="ECO:0000313" key="3">
    <source>
        <dbReference type="Proteomes" id="UP000078383"/>
    </source>
</evidence>
<dbReference type="Pfam" id="PF14285">
    <property type="entry name" value="DUF4367"/>
    <property type="match status" value="1"/>
</dbReference>
<keyword evidence="1" id="KW-0812">Transmembrane</keyword>
<gene>
    <name evidence="2" type="ORF">ERS852502_00736</name>
</gene>
<dbReference type="InterPro" id="IPR025377">
    <property type="entry name" value="DUF4367"/>
</dbReference>
<organism evidence="2 3">
    <name type="scientific">[Ruminococcus] torques</name>
    <dbReference type="NCBI Taxonomy" id="33039"/>
    <lineage>
        <taxon>Bacteria</taxon>
        <taxon>Bacillati</taxon>
        <taxon>Bacillota</taxon>
        <taxon>Clostridia</taxon>
        <taxon>Lachnospirales</taxon>
        <taxon>Lachnospiraceae</taxon>
        <taxon>Mediterraneibacter</taxon>
    </lineage>
</organism>
<keyword evidence="1" id="KW-1133">Transmembrane helix</keyword>
<evidence type="ECO:0000313" key="2">
    <source>
        <dbReference type="EMBL" id="CUQ83606.1"/>
    </source>
</evidence>
<evidence type="ECO:0000256" key="1">
    <source>
        <dbReference type="SAM" id="Phobius"/>
    </source>
</evidence>
<accession>A0A174YN32</accession>
<dbReference type="EMBL" id="CZBX01000003">
    <property type="protein sequence ID" value="CUQ83606.1"/>
    <property type="molecule type" value="Genomic_DNA"/>
</dbReference>
<feature type="transmembrane region" description="Helical" evidence="1">
    <location>
        <begin position="68"/>
        <end position="89"/>
    </location>
</feature>